<evidence type="ECO:0000313" key="3">
    <source>
        <dbReference type="Proteomes" id="UP001243623"/>
    </source>
</evidence>
<keyword evidence="3" id="KW-1185">Reference proteome</keyword>
<dbReference type="Pfam" id="PF00583">
    <property type="entry name" value="Acetyltransf_1"/>
    <property type="match status" value="1"/>
</dbReference>
<gene>
    <name evidence="2" type="ORF">P3F81_02385</name>
</gene>
<dbReference type="EMBL" id="CP120678">
    <property type="protein sequence ID" value="WIW71199.1"/>
    <property type="molecule type" value="Genomic_DNA"/>
</dbReference>
<sequence>MLIRQETSKDCNMVYSLVKDAFATAEYSDGNEQDLVAALRNGVAFVPELSLIAEIDGRIAGHIMFTKARVGEDTVLVLAPLSVLPEFQKQGIGTALIEEGHKIAKKLGYQYSLVLGSEKYYPRFGYRPAEQFGIEVPEGISSANFMAINLQDNVKPISGTVTYAKEFGI</sequence>
<dbReference type="KEGG" id="sgbi:P3F81_02385"/>
<reference evidence="2" key="1">
    <citation type="submission" date="2023-03" db="EMBL/GenBank/DDBJ databases">
        <title>Selenobaculum gbiensis gen. nov. sp. nov., a new bacterium isolated from the gut microbiota of IBD patient.</title>
        <authorList>
            <person name="Yeo S."/>
            <person name="Park H."/>
            <person name="Huh C.S."/>
        </authorList>
    </citation>
    <scope>NUCLEOTIDE SEQUENCE</scope>
    <source>
        <strain evidence="2">ICN-92133</strain>
    </source>
</reference>
<dbReference type="CDD" id="cd04301">
    <property type="entry name" value="NAT_SF"/>
    <property type="match status" value="1"/>
</dbReference>
<organism evidence="2 3">
    <name type="scientific">Selenobaculum gibii</name>
    <dbReference type="NCBI Taxonomy" id="3054208"/>
    <lineage>
        <taxon>Bacteria</taxon>
        <taxon>Bacillati</taxon>
        <taxon>Bacillota</taxon>
        <taxon>Negativicutes</taxon>
        <taxon>Selenomonadales</taxon>
        <taxon>Selenomonadaceae</taxon>
        <taxon>Selenobaculum</taxon>
    </lineage>
</organism>
<dbReference type="PROSITE" id="PS51186">
    <property type="entry name" value="GNAT"/>
    <property type="match status" value="1"/>
</dbReference>
<dbReference type="Gene3D" id="3.40.630.30">
    <property type="match status" value="1"/>
</dbReference>
<dbReference type="GO" id="GO:0016747">
    <property type="term" value="F:acyltransferase activity, transferring groups other than amino-acyl groups"/>
    <property type="evidence" value="ECO:0007669"/>
    <property type="project" value="InterPro"/>
</dbReference>
<dbReference type="SUPFAM" id="SSF55729">
    <property type="entry name" value="Acyl-CoA N-acyltransferases (Nat)"/>
    <property type="match status" value="1"/>
</dbReference>
<accession>A0A9Y2AI07</accession>
<dbReference type="AlphaFoldDB" id="A0A9Y2AI07"/>
<proteinExistence type="predicted"/>
<dbReference type="InterPro" id="IPR000182">
    <property type="entry name" value="GNAT_dom"/>
</dbReference>
<dbReference type="Proteomes" id="UP001243623">
    <property type="component" value="Chromosome"/>
</dbReference>
<evidence type="ECO:0000313" key="2">
    <source>
        <dbReference type="EMBL" id="WIW71199.1"/>
    </source>
</evidence>
<dbReference type="RefSeq" id="WP_147666675.1">
    <property type="nucleotide sequence ID" value="NZ_CP120678.1"/>
</dbReference>
<protein>
    <submittedName>
        <fullName evidence="2">N-acetyltransferase</fullName>
    </submittedName>
</protein>
<dbReference type="InterPro" id="IPR016181">
    <property type="entry name" value="Acyl_CoA_acyltransferase"/>
</dbReference>
<name>A0A9Y2AI07_9FIRM</name>
<evidence type="ECO:0000259" key="1">
    <source>
        <dbReference type="PROSITE" id="PS51186"/>
    </source>
</evidence>
<feature type="domain" description="N-acetyltransferase" evidence="1">
    <location>
        <begin position="1"/>
        <end position="151"/>
    </location>
</feature>